<keyword evidence="3" id="KW-1185">Reference proteome</keyword>
<name>A0A5N7A8Y9_9EURO</name>
<dbReference type="GeneID" id="43650774"/>
<sequence>MFTVEVHSLPIWKVVPSYYSEESHFLTISAREREEKCRTTPAMLCLSHTFCFVYFVLLSITRLWRSSYRHLAIAKESSP</sequence>
<protein>
    <submittedName>
        <fullName evidence="2">Uncharacterized protein</fullName>
    </submittedName>
</protein>
<dbReference type="RefSeq" id="XP_031929383.1">
    <property type="nucleotide sequence ID" value="XM_032066328.1"/>
</dbReference>
<dbReference type="Proteomes" id="UP000326268">
    <property type="component" value="Unassembled WGS sequence"/>
</dbReference>
<evidence type="ECO:0000256" key="1">
    <source>
        <dbReference type="SAM" id="Phobius"/>
    </source>
</evidence>
<gene>
    <name evidence="2" type="ORF">BDV27DRAFT_125451</name>
</gene>
<organism evidence="2 3">
    <name type="scientific">Aspergillus caelatus</name>
    <dbReference type="NCBI Taxonomy" id="61420"/>
    <lineage>
        <taxon>Eukaryota</taxon>
        <taxon>Fungi</taxon>
        <taxon>Dikarya</taxon>
        <taxon>Ascomycota</taxon>
        <taxon>Pezizomycotina</taxon>
        <taxon>Eurotiomycetes</taxon>
        <taxon>Eurotiomycetidae</taxon>
        <taxon>Eurotiales</taxon>
        <taxon>Aspergillaceae</taxon>
        <taxon>Aspergillus</taxon>
        <taxon>Aspergillus subgen. Circumdati</taxon>
    </lineage>
</organism>
<dbReference type="AlphaFoldDB" id="A0A5N7A8Y9"/>
<feature type="transmembrane region" description="Helical" evidence="1">
    <location>
        <begin position="41"/>
        <end position="60"/>
    </location>
</feature>
<accession>A0A5N7A8Y9</accession>
<keyword evidence="1" id="KW-0472">Membrane</keyword>
<evidence type="ECO:0000313" key="3">
    <source>
        <dbReference type="Proteomes" id="UP000326268"/>
    </source>
</evidence>
<reference evidence="2 3" key="1">
    <citation type="submission" date="2019-04" db="EMBL/GenBank/DDBJ databases">
        <title>Friends and foes A comparative genomics studyof 23 Aspergillus species from section Flavi.</title>
        <authorList>
            <consortium name="DOE Joint Genome Institute"/>
            <person name="Kjaerbolling I."/>
            <person name="Vesth T."/>
            <person name="Frisvad J.C."/>
            <person name="Nybo J.L."/>
            <person name="Theobald S."/>
            <person name="Kildgaard S."/>
            <person name="Isbrandt T."/>
            <person name="Kuo A."/>
            <person name="Sato A."/>
            <person name="Lyhne E.K."/>
            <person name="Kogle M.E."/>
            <person name="Wiebenga A."/>
            <person name="Kun R.S."/>
            <person name="Lubbers R.J."/>
            <person name="Makela M.R."/>
            <person name="Barry K."/>
            <person name="Chovatia M."/>
            <person name="Clum A."/>
            <person name="Daum C."/>
            <person name="Haridas S."/>
            <person name="He G."/>
            <person name="LaButti K."/>
            <person name="Lipzen A."/>
            <person name="Mondo S."/>
            <person name="Riley R."/>
            <person name="Salamov A."/>
            <person name="Simmons B.A."/>
            <person name="Magnuson J.K."/>
            <person name="Henrissat B."/>
            <person name="Mortensen U.H."/>
            <person name="Larsen T.O."/>
            <person name="Devries R.P."/>
            <person name="Grigoriev I.V."/>
            <person name="Machida M."/>
            <person name="Baker S.E."/>
            <person name="Andersen M.R."/>
        </authorList>
    </citation>
    <scope>NUCLEOTIDE SEQUENCE [LARGE SCALE GENOMIC DNA]</scope>
    <source>
        <strain evidence="2 3">CBS 763.97</strain>
    </source>
</reference>
<keyword evidence="1" id="KW-0812">Transmembrane</keyword>
<evidence type="ECO:0000313" key="2">
    <source>
        <dbReference type="EMBL" id="KAE8366302.1"/>
    </source>
</evidence>
<keyword evidence="1" id="KW-1133">Transmembrane helix</keyword>
<proteinExistence type="predicted"/>
<dbReference type="EMBL" id="ML737615">
    <property type="protein sequence ID" value="KAE8366302.1"/>
    <property type="molecule type" value="Genomic_DNA"/>
</dbReference>